<dbReference type="Pfam" id="PF00005">
    <property type="entry name" value="ABC_tran"/>
    <property type="match status" value="1"/>
</dbReference>
<dbReference type="InterPro" id="IPR041701">
    <property type="entry name" value="MetN_ABC"/>
</dbReference>
<organism evidence="14 15">
    <name type="scientific">Pseudochrobactrum asaccharolyticum</name>
    <dbReference type="NCBI Taxonomy" id="354351"/>
    <lineage>
        <taxon>Bacteria</taxon>
        <taxon>Pseudomonadati</taxon>
        <taxon>Pseudomonadota</taxon>
        <taxon>Alphaproteobacteria</taxon>
        <taxon>Hyphomicrobiales</taxon>
        <taxon>Brucellaceae</taxon>
        <taxon>Pseudochrobactrum</taxon>
    </lineage>
</organism>
<evidence type="ECO:0000256" key="6">
    <source>
        <dbReference type="ARBA" id="ARBA00022475"/>
    </source>
</evidence>
<dbReference type="Proteomes" id="UP000252893">
    <property type="component" value="Unassembled WGS sequence"/>
</dbReference>
<dbReference type="InterPro" id="IPR003439">
    <property type="entry name" value="ABC_transporter-like_ATP-bd"/>
</dbReference>
<dbReference type="GO" id="GO:0006865">
    <property type="term" value="P:amino acid transport"/>
    <property type="evidence" value="ECO:0007669"/>
    <property type="project" value="UniProtKB-KW"/>
</dbReference>
<dbReference type="InterPro" id="IPR003593">
    <property type="entry name" value="AAA+_ATPase"/>
</dbReference>
<evidence type="ECO:0000256" key="8">
    <source>
        <dbReference type="ARBA" id="ARBA00022840"/>
    </source>
</evidence>
<keyword evidence="8 14" id="KW-0067">ATP-binding</keyword>
<dbReference type="PROSITE" id="PS50893">
    <property type="entry name" value="ABC_TRANSPORTER_2"/>
    <property type="match status" value="1"/>
</dbReference>
<evidence type="ECO:0000256" key="11">
    <source>
        <dbReference type="ARBA" id="ARBA00023136"/>
    </source>
</evidence>
<dbReference type="Gene3D" id="3.40.50.300">
    <property type="entry name" value="P-loop containing nucleotide triphosphate hydrolases"/>
    <property type="match status" value="1"/>
</dbReference>
<keyword evidence="5" id="KW-0813">Transport</keyword>
<dbReference type="InterPro" id="IPR050086">
    <property type="entry name" value="MetN_ABC_transporter-like"/>
</dbReference>
<dbReference type="InterPro" id="IPR018449">
    <property type="entry name" value="NIL_domain"/>
</dbReference>
<dbReference type="SUPFAM" id="SSF52540">
    <property type="entry name" value="P-loop containing nucleoside triphosphate hydrolases"/>
    <property type="match status" value="1"/>
</dbReference>
<dbReference type="Pfam" id="PF09383">
    <property type="entry name" value="NIL"/>
    <property type="match status" value="1"/>
</dbReference>
<evidence type="ECO:0000313" key="15">
    <source>
        <dbReference type="Proteomes" id="UP000252893"/>
    </source>
</evidence>
<keyword evidence="15" id="KW-1185">Reference proteome</keyword>
<protein>
    <recommendedName>
        <fullName evidence="4">Cell division ATP-binding protein FtsE</fullName>
    </recommendedName>
</protein>
<evidence type="ECO:0000256" key="9">
    <source>
        <dbReference type="ARBA" id="ARBA00022967"/>
    </source>
</evidence>
<evidence type="ECO:0000256" key="2">
    <source>
        <dbReference type="ARBA" id="ARBA00004533"/>
    </source>
</evidence>
<evidence type="ECO:0000256" key="10">
    <source>
        <dbReference type="ARBA" id="ARBA00022970"/>
    </source>
</evidence>
<name>A0A366DU03_9HYPH</name>
<gene>
    <name evidence="14" type="ORF">DFR47_105102</name>
</gene>
<comment type="function">
    <text evidence="1">Part of the ABC transporter FtsEX involved in cellular division. Important for assembly or stability of the septal ring.</text>
</comment>
<dbReference type="SUPFAM" id="SSF55021">
    <property type="entry name" value="ACT-like"/>
    <property type="match status" value="1"/>
</dbReference>
<evidence type="ECO:0000259" key="13">
    <source>
        <dbReference type="PROSITE" id="PS50893"/>
    </source>
</evidence>
<dbReference type="InterPro" id="IPR017871">
    <property type="entry name" value="ABC_transporter-like_CS"/>
</dbReference>
<dbReference type="AlphaFoldDB" id="A0A366DU03"/>
<dbReference type="PROSITE" id="PS00211">
    <property type="entry name" value="ABC_TRANSPORTER_1"/>
    <property type="match status" value="1"/>
</dbReference>
<evidence type="ECO:0000256" key="7">
    <source>
        <dbReference type="ARBA" id="ARBA00022741"/>
    </source>
</evidence>
<accession>A0A366DU03</accession>
<evidence type="ECO:0000313" key="14">
    <source>
        <dbReference type="EMBL" id="RBO93385.1"/>
    </source>
</evidence>
<dbReference type="SMART" id="SM00930">
    <property type="entry name" value="NIL"/>
    <property type="match status" value="1"/>
</dbReference>
<keyword evidence="6" id="KW-1003">Cell membrane</keyword>
<dbReference type="CDD" id="cd03258">
    <property type="entry name" value="ABC_MetN_methionine_transporter"/>
    <property type="match status" value="1"/>
</dbReference>
<evidence type="ECO:0000256" key="3">
    <source>
        <dbReference type="ARBA" id="ARBA00005417"/>
    </source>
</evidence>
<dbReference type="EMBL" id="QNRH01000005">
    <property type="protein sequence ID" value="RBO93385.1"/>
    <property type="molecule type" value="Genomic_DNA"/>
</dbReference>
<dbReference type="Gene3D" id="3.30.70.260">
    <property type="match status" value="1"/>
</dbReference>
<feature type="region of interest" description="Disordered" evidence="12">
    <location>
        <begin position="1"/>
        <end position="23"/>
    </location>
</feature>
<reference evidence="14 15" key="1">
    <citation type="submission" date="2018-06" db="EMBL/GenBank/DDBJ databases">
        <title>Genomic Encyclopedia of Type Strains, Phase IV (KMG-IV): sequencing the most valuable type-strain genomes for metagenomic binning, comparative biology and taxonomic classification.</title>
        <authorList>
            <person name="Goeker M."/>
        </authorList>
    </citation>
    <scope>NUCLEOTIDE SEQUENCE [LARGE SCALE GENOMIC DNA]</scope>
    <source>
        <strain evidence="14 15">DSM 25619</strain>
    </source>
</reference>
<dbReference type="GO" id="GO:0016887">
    <property type="term" value="F:ATP hydrolysis activity"/>
    <property type="evidence" value="ECO:0007669"/>
    <property type="project" value="InterPro"/>
</dbReference>
<dbReference type="SMART" id="SM00382">
    <property type="entry name" value="AAA"/>
    <property type="match status" value="1"/>
</dbReference>
<keyword evidence="11" id="KW-0472">Membrane</keyword>
<comment type="subcellular location">
    <subcellularLocation>
        <location evidence="2">Cell inner membrane</location>
    </subcellularLocation>
</comment>
<evidence type="ECO:0000256" key="1">
    <source>
        <dbReference type="ARBA" id="ARBA00002579"/>
    </source>
</evidence>
<feature type="compositionally biased region" description="Polar residues" evidence="12">
    <location>
        <begin position="1"/>
        <end position="21"/>
    </location>
</feature>
<dbReference type="GO" id="GO:0005524">
    <property type="term" value="F:ATP binding"/>
    <property type="evidence" value="ECO:0007669"/>
    <property type="project" value="UniProtKB-KW"/>
</dbReference>
<keyword evidence="9" id="KW-1278">Translocase</keyword>
<dbReference type="InterPro" id="IPR045865">
    <property type="entry name" value="ACT-like_dom_sf"/>
</dbReference>
<dbReference type="PANTHER" id="PTHR43166">
    <property type="entry name" value="AMINO ACID IMPORT ATP-BINDING PROTEIN"/>
    <property type="match status" value="1"/>
</dbReference>
<dbReference type="InterPro" id="IPR027417">
    <property type="entry name" value="P-loop_NTPase"/>
</dbReference>
<keyword evidence="7" id="KW-0547">Nucleotide-binding</keyword>
<dbReference type="FunFam" id="3.40.50.300:FF:000056">
    <property type="entry name" value="Cell division ATP-binding protein FtsE"/>
    <property type="match status" value="1"/>
</dbReference>
<evidence type="ECO:0000256" key="5">
    <source>
        <dbReference type="ARBA" id="ARBA00022448"/>
    </source>
</evidence>
<proteinExistence type="inferred from homology"/>
<evidence type="ECO:0000256" key="4">
    <source>
        <dbReference type="ARBA" id="ARBA00020019"/>
    </source>
</evidence>
<comment type="caution">
    <text evidence="14">The sequence shown here is derived from an EMBL/GenBank/DDBJ whole genome shotgun (WGS) entry which is preliminary data.</text>
</comment>
<keyword evidence="10" id="KW-0029">Amino-acid transport</keyword>
<dbReference type="PANTHER" id="PTHR43166:SF30">
    <property type="entry name" value="METHIONINE IMPORT ATP-BINDING PROTEIN METN"/>
    <property type="match status" value="1"/>
</dbReference>
<sequence length="374" mass="40169">MNTSAPIKNTQQKLSSASGQPPVTGDEVVKLSNIKRMFGTTPAVNDISLSVKRGEILGIIGRSGAGKSTLIRCLNGLEQPDSGSVIIEGQEITGLTESQLQPVRRRIGMIFQHFNLMSAKTVAQNIALPLKIAGIAKSERQKIVEELLELVGLSERAQHYPAQLSGGQKQRVGIARALAAKPSLLLSDEATSALDPETTQSILALLKDINQKLGLTILLITHEMDVIRKIADRVIVLDHGQIAEQGPVWEVFARPQAETTRNLLKMLTPALPESIATHLTQDQRSADEAIIRIRISGEAARRPIINDIASASGLNARLVHGGIDTIQGEPVGTLFLGLPAHDQSALQKAVGFLKTICDETEVAGYVSVPDTRNA</sequence>
<dbReference type="GO" id="GO:0005886">
    <property type="term" value="C:plasma membrane"/>
    <property type="evidence" value="ECO:0007669"/>
    <property type="project" value="UniProtKB-SubCell"/>
</dbReference>
<feature type="domain" description="ABC transporter" evidence="13">
    <location>
        <begin position="29"/>
        <end position="264"/>
    </location>
</feature>
<comment type="similarity">
    <text evidence="3">Belongs to the ABC transporter superfamily.</text>
</comment>
<evidence type="ECO:0000256" key="12">
    <source>
        <dbReference type="SAM" id="MobiDB-lite"/>
    </source>
</evidence>